<name>A0AAV1K554_9NEOP</name>
<sequence>MEAQFDGTISMQRMGSFDEIYTDFDSWVTKFDKYVRRRSSYFKAEVNKDEFKALRLQVQEHVNIFIIGLLQKVQAERRAEHENQNEGCKLGALAHSDFVYYRLLSHYNLDNIRSKLYFLTLFHTCVVLIPELN</sequence>
<evidence type="ECO:0000313" key="2">
    <source>
        <dbReference type="Proteomes" id="UP001497472"/>
    </source>
</evidence>
<dbReference type="AlphaFoldDB" id="A0AAV1K554"/>
<keyword evidence="2" id="KW-1185">Reference proteome</keyword>
<proteinExistence type="predicted"/>
<dbReference type="EMBL" id="CAVLEF010000281">
    <property type="protein sequence ID" value="CAK1556049.1"/>
    <property type="molecule type" value="Genomic_DNA"/>
</dbReference>
<gene>
    <name evidence="1" type="ORF">LNINA_LOCUS14822</name>
</gene>
<protein>
    <submittedName>
        <fullName evidence="1">Uncharacterized protein</fullName>
    </submittedName>
</protein>
<dbReference type="Proteomes" id="UP001497472">
    <property type="component" value="Unassembled WGS sequence"/>
</dbReference>
<evidence type="ECO:0000313" key="1">
    <source>
        <dbReference type="EMBL" id="CAK1556049.1"/>
    </source>
</evidence>
<comment type="caution">
    <text evidence="1">The sequence shown here is derived from an EMBL/GenBank/DDBJ whole genome shotgun (WGS) entry which is preliminary data.</text>
</comment>
<accession>A0AAV1K554</accession>
<reference evidence="1 2" key="1">
    <citation type="submission" date="2023-11" db="EMBL/GenBank/DDBJ databases">
        <authorList>
            <person name="Okamura Y."/>
        </authorList>
    </citation>
    <scope>NUCLEOTIDE SEQUENCE [LARGE SCALE GENOMIC DNA]</scope>
</reference>
<organism evidence="1 2">
    <name type="scientific">Leptosia nina</name>
    <dbReference type="NCBI Taxonomy" id="320188"/>
    <lineage>
        <taxon>Eukaryota</taxon>
        <taxon>Metazoa</taxon>
        <taxon>Ecdysozoa</taxon>
        <taxon>Arthropoda</taxon>
        <taxon>Hexapoda</taxon>
        <taxon>Insecta</taxon>
        <taxon>Pterygota</taxon>
        <taxon>Neoptera</taxon>
        <taxon>Endopterygota</taxon>
        <taxon>Lepidoptera</taxon>
        <taxon>Glossata</taxon>
        <taxon>Ditrysia</taxon>
        <taxon>Papilionoidea</taxon>
        <taxon>Pieridae</taxon>
        <taxon>Pierinae</taxon>
        <taxon>Leptosia</taxon>
    </lineage>
</organism>